<evidence type="ECO:0000256" key="3">
    <source>
        <dbReference type="ARBA" id="ARBA00022692"/>
    </source>
</evidence>
<feature type="transmembrane region" description="Helical" evidence="6">
    <location>
        <begin position="213"/>
        <end position="232"/>
    </location>
</feature>
<feature type="transmembrane region" description="Helical" evidence="6">
    <location>
        <begin position="147"/>
        <end position="169"/>
    </location>
</feature>
<evidence type="ECO:0000256" key="4">
    <source>
        <dbReference type="ARBA" id="ARBA00022989"/>
    </source>
</evidence>
<feature type="transmembrane region" description="Helical" evidence="6">
    <location>
        <begin position="455"/>
        <end position="480"/>
    </location>
</feature>
<dbReference type="GO" id="GO:0005886">
    <property type="term" value="C:plasma membrane"/>
    <property type="evidence" value="ECO:0007669"/>
    <property type="project" value="UniProtKB-SubCell"/>
</dbReference>
<feature type="transmembrane region" description="Helical" evidence="6">
    <location>
        <begin position="50"/>
        <end position="67"/>
    </location>
</feature>
<dbReference type="RefSeq" id="WP_154417611.1">
    <property type="nucleotide sequence ID" value="NZ_CALXOB010000030.1"/>
</dbReference>
<organism evidence="7 8">
    <name type="scientific">Victivallis lenta</name>
    <dbReference type="NCBI Taxonomy" id="2606640"/>
    <lineage>
        <taxon>Bacteria</taxon>
        <taxon>Pseudomonadati</taxon>
        <taxon>Lentisphaerota</taxon>
        <taxon>Lentisphaeria</taxon>
        <taxon>Victivallales</taxon>
        <taxon>Victivallaceae</taxon>
        <taxon>Victivallis</taxon>
    </lineage>
</organism>
<dbReference type="PANTHER" id="PTHR30250">
    <property type="entry name" value="PST FAMILY PREDICTED COLANIC ACID TRANSPORTER"/>
    <property type="match status" value="1"/>
</dbReference>
<feature type="transmembrane region" description="Helical" evidence="6">
    <location>
        <begin position="386"/>
        <end position="405"/>
    </location>
</feature>
<dbReference type="EMBL" id="VUNS01000006">
    <property type="protein sequence ID" value="MST96849.1"/>
    <property type="molecule type" value="Genomic_DNA"/>
</dbReference>
<reference evidence="7 8" key="1">
    <citation type="submission" date="2019-08" db="EMBL/GenBank/DDBJ databases">
        <title>In-depth cultivation of the pig gut microbiome towards novel bacterial diversity and tailored functional studies.</title>
        <authorList>
            <person name="Wylensek D."/>
            <person name="Hitch T.C.A."/>
            <person name="Clavel T."/>
        </authorList>
    </citation>
    <scope>NUCLEOTIDE SEQUENCE [LARGE SCALE GENOMIC DNA]</scope>
    <source>
        <strain evidence="7 8">BBE-744-WT-12</strain>
    </source>
</reference>
<evidence type="ECO:0000313" key="7">
    <source>
        <dbReference type="EMBL" id="MST96849.1"/>
    </source>
</evidence>
<dbReference type="AlphaFoldDB" id="A0A844G351"/>
<comment type="subcellular location">
    <subcellularLocation>
        <location evidence="1">Cell membrane</location>
        <topology evidence="1">Multi-pass membrane protein</topology>
    </subcellularLocation>
</comment>
<evidence type="ECO:0000256" key="5">
    <source>
        <dbReference type="ARBA" id="ARBA00023136"/>
    </source>
</evidence>
<evidence type="ECO:0000256" key="6">
    <source>
        <dbReference type="SAM" id="Phobius"/>
    </source>
</evidence>
<keyword evidence="3 6" id="KW-0812">Transmembrane</keyword>
<feature type="transmembrane region" description="Helical" evidence="6">
    <location>
        <begin position="79"/>
        <end position="100"/>
    </location>
</feature>
<evidence type="ECO:0000256" key="2">
    <source>
        <dbReference type="ARBA" id="ARBA00022475"/>
    </source>
</evidence>
<feature type="transmembrane region" description="Helical" evidence="6">
    <location>
        <begin position="252"/>
        <end position="277"/>
    </location>
</feature>
<protein>
    <submittedName>
        <fullName evidence="7">Oligosaccharide flippase family protein</fullName>
    </submittedName>
</protein>
<dbReference type="PANTHER" id="PTHR30250:SF11">
    <property type="entry name" value="O-ANTIGEN TRANSPORTER-RELATED"/>
    <property type="match status" value="1"/>
</dbReference>
<dbReference type="Pfam" id="PF13440">
    <property type="entry name" value="Polysacc_synt_3"/>
    <property type="match status" value="1"/>
</dbReference>
<feature type="transmembrane region" description="Helical" evidence="6">
    <location>
        <begin position="120"/>
        <end position="140"/>
    </location>
</feature>
<dbReference type="InterPro" id="IPR050833">
    <property type="entry name" value="Poly_Biosynth_Transport"/>
</dbReference>
<name>A0A844G351_9BACT</name>
<proteinExistence type="predicted"/>
<feature type="transmembrane region" description="Helical" evidence="6">
    <location>
        <begin position="298"/>
        <end position="320"/>
    </location>
</feature>
<feature type="transmembrane region" description="Helical" evidence="6">
    <location>
        <begin position="326"/>
        <end position="349"/>
    </location>
</feature>
<keyword evidence="8" id="KW-1185">Reference proteome</keyword>
<dbReference type="Proteomes" id="UP000435649">
    <property type="component" value="Unassembled WGS sequence"/>
</dbReference>
<sequence length="490" mass="53577">MSSRLAKVIALSLGQGLSSVALIASSIVCNRFLSMADLATYRQTMLAYEFAVPFLTLGIPSSLYYFLSGAKERRRGIIIDNIAISLVMGSIFSVFLLLGGNRLLALRFDNPALETTLRWFIIYPLLTFPVLSLNSVLIICDRITLSAVFQLCTKCLLVAGVIVTCIATRSYEWPLLVKIMVAGISLPAMLYIVFRTVRGGADWPRLKNIRQILIYSVPLGLASIAGSVSISLDKVIVSSMCTPESFAVYSSGAIQLPFIGIITGSITTVILAEMTLLCKEGKLGNALELFRRIPAQTALFLFPLMVFCILFNKDIILLFYGQRYEASHIVFLIYLCSIPISIVTYGSAFTALNRTAKYMQVSIEELAVNFVLSCGLVYLFGAWGAALGTILACYFWAVPRLLYILSREFKCSIFHMLPFVQLGKTLLCAAAAGAISAAAHLIPGPSAVKLLCGGIVFGCCYLAAAWFFMPQSYAALLGIVKRNFLRRTVS</sequence>
<evidence type="ECO:0000313" key="8">
    <source>
        <dbReference type="Proteomes" id="UP000435649"/>
    </source>
</evidence>
<comment type="caution">
    <text evidence="7">The sequence shown here is derived from an EMBL/GenBank/DDBJ whole genome shotgun (WGS) entry which is preliminary data.</text>
</comment>
<keyword evidence="5 6" id="KW-0472">Membrane</keyword>
<keyword evidence="4 6" id="KW-1133">Transmembrane helix</keyword>
<gene>
    <name evidence="7" type="ORF">FYJ85_07285</name>
</gene>
<feature type="transmembrane region" description="Helical" evidence="6">
    <location>
        <begin position="175"/>
        <end position="193"/>
    </location>
</feature>
<accession>A0A844G351</accession>
<evidence type="ECO:0000256" key="1">
    <source>
        <dbReference type="ARBA" id="ARBA00004651"/>
    </source>
</evidence>
<keyword evidence="2" id="KW-1003">Cell membrane</keyword>